<feature type="domain" description="Aminotransferase class I/classII large" evidence="5">
    <location>
        <begin position="35"/>
        <end position="400"/>
    </location>
</feature>
<dbReference type="OrthoDB" id="2382073at2759"/>
<accession>A0A6A6SFZ6</accession>
<protein>
    <submittedName>
        <fullName evidence="6">PLP-dependent transferase</fullName>
    </submittedName>
</protein>
<keyword evidence="7" id="KW-1185">Reference proteome</keyword>
<dbReference type="GO" id="GO:0030170">
    <property type="term" value="F:pyridoxal phosphate binding"/>
    <property type="evidence" value="ECO:0007669"/>
    <property type="project" value="InterPro"/>
</dbReference>
<keyword evidence="4" id="KW-0663">Pyridoxal phosphate</keyword>
<gene>
    <name evidence="6" type="ORF">P280DRAFT_117960</name>
</gene>
<evidence type="ECO:0000256" key="3">
    <source>
        <dbReference type="ARBA" id="ARBA00022679"/>
    </source>
</evidence>
<dbReference type="InterPro" id="IPR015421">
    <property type="entry name" value="PyrdxlP-dep_Trfase_major"/>
</dbReference>
<evidence type="ECO:0000259" key="5">
    <source>
        <dbReference type="Pfam" id="PF00155"/>
    </source>
</evidence>
<dbReference type="PANTHER" id="PTHR13693:SF77">
    <property type="entry name" value="8-AMINO-7-OXONONANOATE SYNTHASE"/>
    <property type="match status" value="1"/>
</dbReference>
<dbReference type="SUPFAM" id="SSF53383">
    <property type="entry name" value="PLP-dependent transferases"/>
    <property type="match status" value="1"/>
</dbReference>
<dbReference type="Pfam" id="PF00155">
    <property type="entry name" value="Aminotran_1_2"/>
    <property type="match status" value="1"/>
</dbReference>
<dbReference type="Proteomes" id="UP000799753">
    <property type="component" value="Unassembled WGS sequence"/>
</dbReference>
<organism evidence="6 7">
    <name type="scientific">Massarina eburnea CBS 473.64</name>
    <dbReference type="NCBI Taxonomy" id="1395130"/>
    <lineage>
        <taxon>Eukaryota</taxon>
        <taxon>Fungi</taxon>
        <taxon>Dikarya</taxon>
        <taxon>Ascomycota</taxon>
        <taxon>Pezizomycotina</taxon>
        <taxon>Dothideomycetes</taxon>
        <taxon>Pleosporomycetidae</taxon>
        <taxon>Pleosporales</taxon>
        <taxon>Massarineae</taxon>
        <taxon>Massarinaceae</taxon>
        <taxon>Massarina</taxon>
    </lineage>
</organism>
<name>A0A6A6SFZ6_9PLEO</name>
<dbReference type="GO" id="GO:0016740">
    <property type="term" value="F:transferase activity"/>
    <property type="evidence" value="ECO:0007669"/>
    <property type="project" value="UniProtKB-KW"/>
</dbReference>
<keyword evidence="3 6" id="KW-0808">Transferase</keyword>
<reference evidence="6" key="1">
    <citation type="journal article" date="2020" name="Stud. Mycol.">
        <title>101 Dothideomycetes genomes: a test case for predicting lifestyles and emergence of pathogens.</title>
        <authorList>
            <person name="Haridas S."/>
            <person name="Albert R."/>
            <person name="Binder M."/>
            <person name="Bloem J."/>
            <person name="Labutti K."/>
            <person name="Salamov A."/>
            <person name="Andreopoulos B."/>
            <person name="Baker S."/>
            <person name="Barry K."/>
            <person name="Bills G."/>
            <person name="Bluhm B."/>
            <person name="Cannon C."/>
            <person name="Castanera R."/>
            <person name="Culley D."/>
            <person name="Daum C."/>
            <person name="Ezra D."/>
            <person name="Gonzalez J."/>
            <person name="Henrissat B."/>
            <person name="Kuo A."/>
            <person name="Liang C."/>
            <person name="Lipzen A."/>
            <person name="Lutzoni F."/>
            <person name="Magnuson J."/>
            <person name="Mondo S."/>
            <person name="Nolan M."/>
            <person name="Ohm R."/>
            <person name="Pangilinan J."/>
            <person name="Park H.-J."/>
            <person name="Ramirez L."/>
            <person name="Alfaro M."/>
            <person name="Sun H."/>
            <person name="Tritt A."/>
            <person name="Yoshinaga Y."/>
            <person name="Zwiers L.-H."/>
            <person name="Turgeon B."/>
            <person name="Goodwin S."/>
            <person name="Spatafora J."/>
            <person name="Crous P."/>
            <person name="Grigoriev I."/>
        </authorList>
    </citation>
    <scope>NUCLEOTIDE SEQUENCE</scope>
    <source>
        <strain evidence="6">CBS 473.64</strain>
    </source>
</reference>
<evidence type="ECO:0000256" key="2">
    <source>
        <dbReference type="ARBA" id="ARBA00010008"/>
    </source>
</evidence>
<dbReference type="Gene3D" id="3.40.640.10">
    <property type="entry name" value="Type I PLP-dependent aspartate aminotransferase-like (Major domain)"/>
    <property type="match status" value="1"/>
</dbReference>
<dbReference type="InterPro" id="IPR004839">
    <property type="entry name" value="Aminotransferase_I/II_large"/>
</dbReference>
<dbReference type="AlphaFoldDB" id="A0A6A6SFZ6"/>
<comment type="similarity">
    <text evidence="2">Belongs to the class-II pyridoxal-phosphate-dependent aminotransferase family. BioF subfamily.</text>
</comment>
<dbReference type="InterPro" id="IPR015424">
    <property type="entry name" value="PyrdxlP-dep_Trfase"/>
</dbReference>
<proteinExistence type="inferred from homology"/>
<dbReference type="InterPro" id="IPR015422">
    <property type="entry name" value="PyrdxlP-dep_Trfase_small"/>
</dbReference>
<evidence type="ECO:0000313" key="6">
    <source>
        <dbReference type="EMBL" id="KAF2645358.1"/>
    </source>
</evidence>
<sequence>MKGLGVETPLERKLHDLLDRRRANSTLRNLTLNSHKVDFSSNDFLSLSTNPSLKEAYVEELRRADLPIGSGGSRLLDGNSTYAENLEKEIAEFHGAESGLLFNSGFDANAGFFACVPQKGDVVVYDELIHASVHDGMKLSRAGRTITFKHNCVVHLQSVLNGLFQEESLGKRLRAGKNHVFIAVEAIYSMDGDLAPLRSIVETVEQTLPEGTGYIVVDEAHATGVLGPQGRGLVSQLGLEDRIFARLHTFGKALACNGAIVLGSPLLRHYLINYARPLIYTTFMSYPSLSAIRASYSFLQTGKTESLASHLQYLIHALFTDLNSAKTPAFKSLLRLPIECPESPIFSVQLDEPKVLAKFLQERGMMVRAVVPPTVPEGASRVRVCLHAGNTAEEVKGLVGAMEEWCMERTRHIAAESSRAPKEGGIVYARL</sequence>
<dbReference type="EMBL" id="MU006777">
    <property type="protein sequence ID" value="KAF2645358.1"/>
    <property type="molecule type" value="Genomic_DNA"/>
</dbReference>
<dbReference type="Gene3D" id="3.90.1150.10">
    <property type="entry name" value="Aspartate Aminotransferase, domain 1"/>
    <property type="match status" value="1"/>
</dbReference>
<comment type="cofactor">
    <cofactor evidence="1">
        <name>pyridoxal 5'-phosphate</name>
        <dbReference type="ChEBI" id="CHEBI:597326"/>
    </cofactor>
</comment>
<dbReference type="InterPro" id="IPR050087">
    <property type="entry name" value="AON_synthase_class-II"/>
</dbReference>
<evidence type="ECO:0000256" key="1">
    <source>
        <dbReference type="ARBA" id="ARBA00001933"/>
    </source>
</evidence>
<evidence type="ECO:0000313" key="7">
    <source>
        <dbReference type="Proteomes" id="UP000799753"/>
    </source>
</evidence>
<dbReference type="GO" id="GO:0009102">
    <property type="term" value="P:biotin biosynthetic process"/>
    <property type="evidence" value="ECO:0007669"/>
    <property type="project" value="TreeGrafter"/>
</dbReference>
<evidence type="ECO:0000256" key="4">
    <source>
        <dbReference type="ARBA" id="ARBA00022898"/>
    </source>
</evidence>
<dbReference type="PANTHER" id="PTHR13693">
    <property type="entry name" value="CLASS II AMINOTRANSFERASE/8-AMINO-7-OXONONANOATE SYNTHASE"/>
    <property type="match status" value="1"/>
</dbReference>